<dbReference type="PANTHER" id="PTHR46796:SF15">
    <property type="entry name" value="BLL1074 PROTEIN"/>
    <property type="match status" value="1"/>
</dbReference>
<gene>
    <name evidence="5" type="ORF">KFK14_01235</name>
</gene>
<reference evidence="5" key="1">
    <citation type="submission" date="2021-04" db="EMBL/GenBank/DDBJ databases">
        <title>Isolation of p-tert-butylphenol degrading bacteria Sphingobium phenoxybenzoativorans Tas13 from active sludge.</title>
        <authorList>
            <person name="Li Y."/>
        </authorList>
    </citation>
    <scope>NUCLEOTIDE SEQUENCE</scope>
    <source>
        <strain evidence="5">Tas13</strain>
    </source>
</reference>
<keyword evidence="2" id="KW-0238">DNA-binding</keyword>
<proteinExistence type="predicted"/>
<dbReference type="PANTHER" id="PTHR46796">
    <property type="entry name" value="HTH-TYPE TRANSCRIPTIONAL ACTIVATOR RHAS-RELATED"/>
    <property type="match status" value="1"/>
</dbReference>
<evidence type="ECO:0000313" key="5">
    <source>
        <dbReference type="EMBL" id="QUT06143.1"/>
    </source>
</evidence>
<accession>A0A975K7B8</accession>
<dbReference type="RefSeq" id="WP_212609585.1">
    <property type="nucleotide sequence ID" value="NZ_CP073910.1"/>
</dbReference>
<dbReference type="SMART" id="SM00342">
    <property type="entry name" value="HTH_ARAC"/>
    <property type="match status" value="1"/>
</dbReference>
<organism evidence="5 6">
    <name type="scientific">Sphingobium phenoxybenzoativorans</name>
    <dbReference type="NCBI Taxonomy" id="1592790"/>
    <lineage>
        <taxon>Bacteria</taxon>
        <taxon>Pseudomonadati</taxon>
        <taxon>Pseudomonadota</taxon>
        <taxon>Alphaproteobacteria</taxon>
        <taxon>Sphingomonadales</taxon>
        <taxon>Sphingomonadaceae</taxon>
        <taxon>Sphingobium</taxon>
    </lineage>
</organism>
<dbReference type="GO" id="GO:0003700">
    <property type="term" value="F:DNA-binding transcription factor activity"/>
    <property type="evidence" value="ECO:0007669"/>
    <property type="project" value="InterPro"/>
</dbReference>
<evidence type="ECO:0000256" key="3">
    <source>
        <dbReference type="ARBA" id="ARBA00023163"/>
    </source>
</evidence>
<evidence type="ECO:0000313" key="6">
    <source>
        <dbReference type="Proteomes" id="UP000681425"/>
    </source>
</evidence>
<evidence type="ECO:0000259" key="4">
    <source>
        <dbReference type="PROSITE" id="PS01124"/>
    </source>
</evidence>
<name>A0A975K7B8_9SPHN</name>
<dbReference type="InterPro" id="IPR050204">
    <property type="entry name" value="AraC_XylS_family_regulators"/>
</dbReference>
<evidence type="ECO:0000256" key="2">
    <source>
        <dbReference type="ARBA" id="ARBA00023125"/>
    </source>
</evidence>
<dbReference type="PROSITE" id="PS01124">
    <property type="entry name" value="HTH_ARAC_FAMILY_2"/>
    <property type="match status" value="1"/>
</dbReference>
<dbReference type="Pfam" id="PF12833">
    <property type="entry name" value="HTH_18"/>
    <property type="match status" value="1"/>
</dbReference>
<dbReference type="InterPro" id="IPR009057">
    <property type="entry name" value="Homeodomain-like_sf"/>
</dbReference>
<dbReference type="Gene3D" id="1.10.10.60">
    <property type="entry name" value="Homeodomain-like"/>
    <property type="match status" value="1"/>
</dbReference>
<protein>
    <submittedName>
        <fullName evidence="5">AraC family transcriptional regulator</fullName>
    </submittedName>
</protein>
<dbReference type="Proteomes" id="UP000681425">
    <property type="component" value="Chromosome"/>
</dbReference>
<dbReference type="EMBL" id="CP073910">
    <property type="protein sequence ID" value="QUT06143.1"/>
    <property type="molecule type" value="Genomic_DNA"/>
</dbReference>
<keyword evidence="1" id="KW-0805">Transcription regulation</keyword>
<keyword evidence="6" id="KW-1185">Reference proteome</keyword>
<feature type="domain" description="HTH araC/xylS-type" evidence="4">
    <location>
        <begin position="177"/>
        <end position="277"/>
    </location>
</feature>
<dbReference type="SUPFAM" id="SSF46689">
    <property type="entry name" value="Homeodomain-like"/>
    <property type="match status" value="1"/>
</dbReference>
<dbReference type="GO" id="GO:0043565">
    <property type="term" value="F:sequence-specific DNA binding"/>
    <property type="evidence" value="ECO:0007669"/>
    <property type="project" value="InterPro"/>
</dbReference>
<sequence length="288" mass="30809">MDSPRPITIRAHDDGVNRWRMAEARPASALARHVRSYSAYDETTTGFTARRELASTGVVVIFNLGAPVELTGADGAAIALDAGEAFAAGFADGTSISRSGGSQSGIHIFMPWATLGRLCGCPVSEVANRVVRLDDLIGGRVSDLGGRLMEAGNDGQRFALLDAFVMDRLGESEAMDGRITAAVARLRARPDKSIRALADWAGWSPRHFLQRFRDETGLAPARFARLARFEHFTAAIAADPDARLADIAQDSGFYDEPHLAREVRAFAGVTPGELRARIIPGGGGFVDS</sequence>
<keyword evidence="3" id="KW-0804">Transcription</keyword>
<evidence type="ECO:0000256" key="1">
    <source>
        <dbReference type="ARBA" id="ARBA00023015"/>
    </source>
</evidence>
<dbReference type="InterPro" id="IPR018060">
    <property type="entry name" value="HTH_AraC"/>
</dbReference>
<dbReference type="KEGG" id="spph:KFK14_01235"/>
<dbReference type="AlphaFoldDB" id="A0A975K7B8"/>